<evidence type="ECO:0000313" key="8">
    <source>
        <dbReference type="Proteomes" id="UP000274358"/>
    </source>
</evidence>
<keyword evidence="4" id="KW-0812">Transmembrane</keyword>
<dbReference type="GO" id="GO:0044718">
    <property type="term" value="P:siderophore transmembrane transport"/>
    <property type="evidence" value="ECO:0007669"/>
    <property type="project" value="TreeGrafter"/>
</dbReference>
<accession>A0A432M984</accession>
<keyword evidence="7" id="KW-0675">Receptor</keyword>
<dbReference type="EMBL" id="RYYV01000004">
    <property type="protein sequence ID" value="RUL77630.1"/>
    <property type="molecule type" value="Genomic_DNA"/>
</dbReference>
<evidence type="ECO:0000256" key="4">
    <source>
        <dbReference type="ARBA" id="ARBA00022692"/>
    </source>
</evidence>
<evidence type="ECO:0000256" key="5">
    <source>
        <dbReference type="ARBA" id="ARBA00023136"/>
    </source>
</evidence>
<name>A0A432M984_9GAMM</name>
<dbReference type="SUPFAM" id="SSF49452">
    <property type="entry name" value="Starch-binding domain-like"/>
    <property type="match status" value="1"/>
</dbReference>
<keyword evidence="5" id="KW-0472">Membrane</keyword>
<evidence type="ECO:0000256" key="1">
    <source>
        <dbReference type="ARBA" id="ARBA00004571"/>
    </source>
</evidence>
<keyword evidence="3" id="KW-1134">Transmembrane beta strand</keyword>
<dbReference type="PANTHER" id="PTHR30069">
    <property type="entry name" value="TONB-DEPENDENT OUTER MEMBRANE RECEPTOR"/>
    <property type="match status" value="1"/>
</dbReference>
<dbReference type="AlphaFoldDB" id="A0A432M984"/>
<dbReference type="Gene3D" id="2.40.170.20">
    <property type="entry name" value="TonB-dependent receptor, beta-barrel domain"/>
    <property type="match status" value="1"/>
</dbReference>
<keyword evidence="2" id="KW-0813">Transport</keyword>
<reference evidence="7 8" key="1">
    <citation type="submission" date="2018-12" db="EMBL/GenBank/DDBJ databases">
        <title>Dyella dinghuensis sp. nov. DHOA06 and Dyella choica sp. nov. 4M-K27, isolated from forest soil.</title>
        <authorList>
            <person name="Qiu L.-H."/>
            <person name="Gao Z.-H."/>
        </authorList>
    </citation>
    <scope>NUCLEOTIDE SEQUENCE [LARGE SCALE GENOMIC DNA]</scope>
    <source>
        <strain evidence="7 8">4M-K27</strain>
    </source>
</reference>
<evidence type="ECO:0000256" key="6">
    <source>
        <dbReference type="ARBA" id="ARBA00023237"/>
    </source>
</evidence>
<dbReference type="GO" id="GO:0030246">
    <property type="term" value="F:carbohydrate binding"/>
    <property type="evidence" value="ECO:0007669"/>
    <property type="project" value="InterPro"/>
</dbReference>
<gene>
    <name evidence="7" type="ORF">EKH80_07075</name>
</gene>
<dbReference type="PANTHER" id="PTHR30069:SF46">
    <property type="entry name" value="OAR PROTEIN"/>
    <property type="match status" value="1"/>
</dbReference>
<evidence type="ECO:0000313" key="7">
    <source>
        <dbReference type="EMBL" id="RUL77630.1"/>
    </source>
</evidence>
<dbReference type="InterPro" id="IPR036942">
    <property type="entry name" value="Beta-barrel_TonB_sf"/>
</dbReference>
<dbReference type="GO" id="GO:0015344">
    <property type="term" value="F:siderophore uptake transmembrane transporter activity"/>
    <property type="evidence" value="ECO:0007669"/>
    <property type="project" value="TreeGrafter"/>
</dbReference>
<comment type="caution">
    <text evidence="7">The sequence shown here is derived from an EMBL/GenBank/DDBJ whole genome shotgun (WGS) entry which is preliminary data.</text>
</comment>
<dbReference type="InterPro" id="IPR039426">
    <property type="entry name" value="TonB-dep_rcpt-like"/>
</dbReference>
<dbReference type="Proteomes" id="UP000274358">
    <property type="component" value="Unassembled WGS sequence"/>
</dbReference>
<dbReference type="GO" id="GO:0009279">
    <property type="term" value="C:cell outer membrane"/>
    <property type="evidence" value="ECO:0007669"/>
    <property type="project" value="UniProtKB-SubCell"/>
</dbReference>
<evidence type="ECO:0000256" key="3">
    <source>
        <dbReference type="ARBA" id="ARBA00022452"/>
    </source>
</evidence>
<dbReference type="InterPro" id="IPR037066">
    <property type="entry name" value="Plug_dom_sf"/>
</dbReference>
<dbReference type="SUPFAM" id="SSF56935">
    <property type="entry name" value="Porins"/>
    <property type="match status" value="1"/>
</dbReference>
<protein>
    <submittedName>
        <fullName evidence="7">TonB-dependent receptor</fullName>
    </submittedName>
</protein>
<organism evidence="7 8">
    <name type="scientific">Dyella choica</name>
    <dbReference type="NCBI Taxonomy" id="1927959"/>
    <lineage>
        <taxon>Bacteria</taxon>
        <taxon>Pseudomonadati</taxon>
        <taxon>Pseudomonadota</taxon>
        <taxon>Gammaproteobacteria</taxon>
        <taxon>Lysobacterales</taxon>
        <taxon>Rhodanobacteraceae</taxon>
        <taxon>Dyella</taxon>
    </lineage>
</organism>
<dbReference type="InterPro" id="IPR013784">
    <property type="entry name" value="Carb-bd-like_fold"/>
</dbReference>
<evidence type="ECO:0000256" key="2">
    <source>
        <dbReference type="ARBA" id="ARBA00022448"/>
    </source>
</evidence>
<proteinExistence type="predicted"/>
<dbReference type="Gene3D" id="2.60.40.1120">
    <property type="entry name" value="Carboxypeptidase-like, regulatory domain"/>
    <property type="match status" value="1"/>
</dbReference>
<keyword evidence="6" id="KW-0998">Cell outer membrane</keyword>
<dbReference type="Gene3D" id="2.170.130.10">
    <property type="entry name" value="TonB-dependent receptor, plug domain"/>
    <property type="match status" value="1"/>
</dbReference>
<sequence>MAQRWFCAHETTPMRARKQTSRKSRGAGMSKVQFRLGSSLRASIRMGLWAAAMTSGSLFAQDITGGVYGNLPQGKDIAAEVSNPATGYDSTVHADSNGHYTVTGLMPGNYVVKLLRGGQVVDQRNVVVQAGSNSAAIFTAAAAAGNVKELNAVTVTASQPPVNAIDVTTSQQIQTWSSKDINRLPLINPDLLAVASMQSNVTAITSSHGNAPQFNGASGTENRYFLNEFNVTDMQQGAVPDKIPNEALASVSTVDGGMDAKYGSAMGGVVAGTIKQGSNDFKAGVDLAFTPATGVLNENPRNTYNYNGQLTNANQLNHWSPSLLQDYWASGAILKNKLFYYVLAEIEPNNYGQGVQGVNPTTTYSSSNKTLNENRNKQFLGNFTWNIADGHTLNIFVDRQSNLQTQSQYALSRPFDPSSAATALDNWSGNAWHDTLAVVNYHGQITDTLSVSAMAGTSQQYFTSYNQYGIDVPYLQFYNPDTKQTSQPPGNGTSSLYYLKYRMMGARIDFTWSPTDNHEVTFGGERYSPTMAQANIPNPNSWTYSYCSTSLGPTEPCTINGQSVAPGTKYVTLAYAPRIYYNSSPTYGFYLGDSWHFAQNWTAYVGGRYDNYAMTDNINVKMYSKGNFLPRVGVAWDVHGDSTLKIGATAGEYSEGIPLYFNAYGGTPGQGYIHTNTTYTYTGVGADGVPTGLTQVGPVQGSSGSGLHYLTPGQFISSTTQNAKLKQFSIYAQQKLGDSWTAGATFFTSKLTGLPNIYNNIDQLKAYLTNKGYPNAVFLGQYLITPGKDINIPVQLNGANSPLTMVNFPNSYIGFPSLRRKIYQLSLSMDHAYSEEEPYYLSASYTWRHEFGNTDGTTSYAGGGNNTGATGYDGGLNASGFLQGAAGNLGNDIPNTVKVFGYYKFAHQDNLLKGLRVGGAFTYYDGGPVDCQSQYPSNGSLAIGSNQLGNNNAFYCNTLSNVLAGQSPISNSINYTRGSYGRLPSYKQVDLDIGYDWAYGKNALSLDLKVLNLFNSNTVTSYVTNISNGNGQFNPNFMQPNTFQQPRTGELVFRWQYD</sequence>
<comment type="subcellular location">
    <subcellularLocation>
        <location evidence="1">Cell outer membrane</location>
        <topology evidence="1">Multi-pass membrane protein</topology>
    </subcellularLocation>
</comment>
<keyword evidence="8" id="KW-1185">Reference proteome</keyword>